<keyword evidence="6 10" id="KW-0407">Ion channel</keyword>
<evidence type="ECO:0000256" key="8">
    <source>
        <dbReference type="ARBA" id="ARBA00035585"/>
    </source>
</evidence>
<dbReference type="EMBL" id="BAAAYR010000004">
    <property type="protein sequence ID" value="GAA3574288.1"/>
    <property type="molecule type" value="Genomic_DNA"/>
</dbReference>
<keyword evidence="10" id="KW-0813">Transport</keyword>
<comment type="similarity">
    <text evidence="7 10">Belongs to the fluoride channel Fluc/FEX (TC 1.A.43) family.</text>
</comment>
<feature type="binding site" evidence="10">
    <location>
        <position position="86"/>
    </location>
    <ligand>
        <name>Na(+)</name>
        <dbReference type="ChEBI" id="CHEBI:29101"/>
        <note>structural</note>
    </ligand>
</feature>
<feature type="transmembrane region" description="Helical" evidence="10">
    <location>
        <begin position="43"/>
        <end position="63"/>
    </location>
</feature>
<dbReference type="Proteomes" id="UP001500767">
    <property type="component" value="Unassembled WGS sequence"/>
</dbReference>
<keyword evidence="5 10" id="KW-0472">Membrane</keyword>
<accession>A0ABP6XXX5</accession>
<dbReference type="RefSeq" id="WP_204910115.1">
    <property type="nucleotide sequence ID" value="NZ_BAAAYR010000004.1"/>
</dbReference>
<evidence type="ECO:0000256" key="10">
    <source>
        <dbReference type="HAMAP-Rule" id="MF_00454"/>
    </source>
</evidence>
<evidence type="ECO:0000256" key="5">
    <source>
        <dbReference type="ARBA" id="ARBA00023136"/>
    </source>
</evidence>
<evidence type="ECO:0000313" key="11">
    <source>
        <dbReference type="EMBL" id="GAA3574288.1"/>
    </source>
</evidence>
<comment type="function">
    <text evidence="9 10">Fluoride-specific ion channel. Important for reducing fluoride concentration in the cell, thus reducing its toxicity.</text>
</comment>
<comment type="catalytic activity">
    <reaction evidence="8">
        <text>fluoride(in) = fluoride(out)</text>
        <dbReference type="Rhea" id="RHEA:76159"/>
        <dbReference type="ChEBI" id="CHEBI:17051"/>
    </reaction>
    <physiologicalReaction direction="left-to-right" evidence="8">
        <dbReference type="Rhea" id="RHEA:76160"/>
    </physiologicalReaction>
</comment>
<dbReference type="InterPro" id="IPR003691">
    <property type="entry name" value="FluC"/>
</dbReference>
<gene>
    <name evidence="10" type="primary">fluC</name>
    <name evidence="10" type="synonym">crcB</name>
    <name evidence="11" type="ORF">GCM10022197_34100</name>
</gene>
<proteinExistence type="inferred from homology"/>
<dbReference type="Pfam" id="PF02537">
    <property type="entry name" value="CRCB"/>
    <property type="match status" value="1"/>
</dbReference>
<evidence type="ECO:0000256" key="6">
    <source>
        <dbReference type="ARBA" id="ARBA00023303"/>
    </source>
</evidence>
<comment type="caution">
    <text evidence="11">The sequence shown here is derived from an EMBL/GenBank/DDBJ whole genome shotgun (WGS) entry which is preliminary data.</text>
</comment>
<dbReference type="HAMAP" id="MF_00454">
    <property type="entry name" value="FluC"/>
    <property type="match status" value="1"/>
</dbReference>
<dbReference type="PANTHER" id="PTHR28259:SF1">
    <property type="entry name" value="FLUORIDE EXPORT PROTEIN 1-RELATED"/>
    <property type="match status" value="1"/>
</dbReference>
<comment type="activity regulation">
    <text evidence="10">Na(+) is not transported, but it plays an essential structural role and its presence is essential for fluoride channel function.</text>
</comment>
<keyword evidence="4 10" id="KW-1133">Transmembrane helix</keyword>
<evidence type="ECO:0000256" key="2">
    <source>
        <dbReference type="ARBA" id="ARBA00022475"/>
    </source>
</evidence>
<evidence type="ECO:0000256" key="3">
    <source>
        <dbReference type="ARBA" id="ARBA00022692"/>
    </source>
</evidence>
<evidence type="ECO:0000256" key="9">
    <source>
        <dbReference type="ARBA" id="ARBA00049940"/>
    </source>
</evidence>
<evidence type="ECO:0000256" key="4">
    <source>
        <dbReference type="ARBA" id="ARBA00022989"/>
    </source>
</evidence>
<feature type="transmembrane region" description="Helical" evidence="10">
    <location>
        <begin position="12"/>
        <end position="31"/>
    </location>
</feature>
<keyword evidence="12" id="KW-1185">Reference proteome</keyword>
<sequence>MSEARPPHLRAPLLGLVFLGGATGTLARWAVGLAVPHLGRVPVATVLVNVVGAFVLGALLEGLARRGPDEGRRRALRLTLGTGFCGGFTTYSALANDTDALLRAGLEGRALAYVLGTLALGLAASALGIALARRSRPA</sequence>
<keyword evidence="10" id="KW-0915">Sodium</keyword>
<evidence type="ECO:0000313" key="12">
    <source>
        <dbReference type="Proteomes" id="UP001500767"/>
    </source>
</evidence>
<dbReference type="PANTHER" id="PTHR28259">
    <property type="entry name" value="FLUORIDE EXPORT PROTEIN 1-RELATED"/>
    <property type="match status" value="1"/>
</dbReference>
<protein>
    <recommendedName>
        <fullName evidence="10">Fluoride-specific ion channel FluC</fullName>
    </recommendedName>
</protein>
<evidence type="ECO:0000256" key="1">
    <source>
        <dbReference type="ARBA" id="ARBA00004651"/>
    </source>
</evidence>
<keyword evidence="3 10" id="KW-0812">Transmembrane</keyword>
<feature type="transmembrane region" description="Helical" evidence="10">
    <location>
        <begin position="75"/>
        <end position="94"/>
    </location>
</feature>
<name>A0ABP6XXX5_9ACTN</name>
<feature type="transmembrane region" description="Helical" evidence="10">
    <location>
        <begin position="110"/>
        <end position="132"/>
    </location>
</feature>
<reference evidence="12" key="1">
    <citation type="journal article" date="2019" name="Int. J. Syst. Evol. Microbiol.">
        <title>The Global Catalogue of Microorganisms (GCM) 10K type strain sequencing project: providing services to taxonomists for standard genome sequencing and annotation.</title>
        <authorList>
            <consortium name="The Broad Institute Genomics Platform"/>
            <consortium name="The Broad Institute Genome Sequencing Center for Infectious Disease"/>
            <person name="Wu L."/>
            <person name="Ma J."/>
        </authorList>
    </citation>
    <scope>NUCLEOTIDE SEQUENCE [LARGE SCALE GENOMIC DNA]</scope>
    <source>
        <strain evidence="12">JCM 16540</strain>
    </source>
</reference>
<evidence type="ECO:0000256" key="7">
    <source>
        <dbReference type="ARBA" id="ARBA00035120"/>
    </source>
</evidence>
<keyword evidence="10" id="KW-0406">Ion transport</keyword>
<organism evidence="11 12">
    <name type="scientific">Microlunatus spumicola</name>
    <dbReference type="NCBI Taxonomy" id="81499"/>
    <lineage>
        <taxon>Bacteria</taxon>
        <taxon>Bacillati</taxon>
        <taxon>Actinomycetota</taxon>
        <taxon>Actinomycetes</taxon>
        <taxon>Propionibacteriales</taxon>
        <taxon>Propionibacteriaceae</taxon>
        <taxon>Microlunatus</taxon>
    </lineage>
</organism>
<comment type="subcellular location">
    <subcellularLocation>
        <location evidence="1 10">Cell membrane</location>
        <topology evidence="1 10">Multi-pass membrane protein</topology>
    </subcellularLocation>
</comment>
<feature type="binding site" evidence="10">
    <location>
        <position position="89"/>
    </location>
    <ligand>
        <name>Na(+)</name>
        <dbReference type="ChEBI" id="CHEBI:29101"/>
        <note>structural</note>
    </ligand>
</feature>
<keyword evidence="10" id="KW-0479">Metal-binding</keyword>
<keyword evidence="2 10" id="KW-1003">Cell membrane</keyword>